<evidence type="ECO:0000313" key="1">
    <source>
        <dbReference type="EMBL" id="WAS95124.1"/>
    </source>
</evidence>
<proteinExistence type="predicted"/>
<evidence type="ECO:0000313" key="2">
    <source>
        <dbReference type="Proteomes" id="UP001164459"/>
    </source>
</evidence>
<gene>
    <name evidence="1" type="ORF">O0S08_03095</name>
</gene>
<dbReference type="RefSeq" id="WP_269037456.1">
    <property type="nucleotide sequence ID" value="NZ_CP114040.1"/>
</dbReference>
<organism evidence="1 2">
    <name type="scientific">Nannocystis punicea</name>
    <dbReference type="NCBI Taxonomy" id="2995304"/>
    <lineage>
        <taxon>Bacteria</taxon>
        <taxon>Pseudomonadati</taxon>
        <taxon>Myxococcota</taxon>
        <taxon>Polyangia</taxon>
        <taxon>Nannocystales</taxon>
        <taxon>Nannocystaceae</taxon>
        <taxon>Nannocystis</taxon>
    </lineage>
</organism>
<accession>A0ABY7H7Z6</accession>
<evidence type="ECO:0008006" key="3">
    <source>
        <dbReference type="Google" id="ProtNLM"/>
    </source>
</evidence>
<keyword evidence="2" id="KW-1185">Reference proteome</keyword>
<reference evidence="1" key="1">
    <citation type="submission" date="2022-11" db="EMBL/GenBank/DDBJ databases">
        <title>Minimal conservation of predation-associated metabolite biosynthetic gene clusters underscores biosynthetic potential of Myxococcota including descriptions for ten novel species: Archangium lansinium sp. nov., Myxococcus landrumus sp. nov., Nannocystis bai.</title>
        <authorList>
            <person name="Ahearne A."/>
            <person name="Stevens C."/>
            <person name="Dowd S."/>
        </authorList>
    </citation>
    <scope>NUCLEOTIDE SEQUENCE</scope>
    <source>
        <strain evidence="1">Fl3</strain>
    </source>
</reference>
<name>A0ABY7H7Z6_9BACT</name>
<dbReference type="Proteomes" id="UP001164459">
    <property type="component" value="Chromosome"/>
</dbReference>
<dbReference type="EMBL" id="CP114040">
    <property type="protein sequence ID" value="WAS95124.1"/>
    <property type="molecule type" value="Genomic_DNA"/>
</dbReference>
<protein>
    <recommendedName>
        <fullName evidence="3">Lipoprotein</fullName>
    </recommendedName>
</protein>
<sequence length="225" mass="23664">MSSDRSSFFGLSPAIPLALLYAVGLLPACSAGTSSCEVVESRTLADDEASPEGMSALDVLELTQPHLLALSWLRTPDGQNPTNADPDATVSVDVAIERAPGAVRHVVTEQTGSTEENAHCGANLYIPVRLTITTSDGALQDSFTGDLVHGAERPGAPWIIARFEFADLSGTLRPTAAGASGEVHVEFAAEPRGWIAVRDEVRGQDAVTESWVMAGSWGDVPPLEN</sequence>